<reference evidence="2 3" key="1">
    <citation type="submission" date="2022-12" db="EMBL/GenBank/DDBJ databases">
        <title>Two new species, Stenotrophomonas aracearum and Stenotrophomonas oahuensis, isolated from Anthurium (Araceae family) in Hawaii.</title>
        <authorList>
            <person name="Chunag S.C."/>
            <person name="Dobhal S."/>
            <person name="Alvarez A."/>
            <person name="Arif M."/>
        </authorList>
    </citation>
    <scope>NUCLEOTIDE SEQUENCE [LARGE SCALE GENOMIC DNA]</scope>
    <source>
        <strain evidence="2 3">A5588</strain>
    </source>
</reference>
<dbReference type="SUPFAM" id="SSF143422">
    <property type="entry name" value="Transposase IS200-like"/>
    <property type="match status" value="1"/>
</dbReference>
<gene>
    <name evidence="2" type="ORF">PDM28_15650</name>
</gene>
<dbReference type="InterPro" id="IPR036515">
    <property type="entry name" value="Transposase_17_sf"/>
</dbReference>
<name>A0ABY9YCD2_9GAMM</name>
<evidence type="ECO:0000259" key="1">
    <source>
        <dbReference type="SMART" id="SM01321"/>
    </source>
</evidence>
<sequence>MSSSRLQRGRVSAVGAIYVVTTVTHGRQPLFEVPGNAHAVIDALRHIERSGRSRTHAWVVMPDHVHWLMELKSGTLATCMNIFKSRSSRLIGGDRVWQKGYHDHALRREESLIEAARYIVANPLRAGLAEQAGEYPYAWCRGL</sequence>
<dbReference type="Proteomes" id="UP001305421">
    <property type="component" value="Chromosome"/>
</dbReference>
<dbReference type="RefSeq" id="WP_311182759.1">
    <property type="nucleotide sequence ID" value="NZ_CP115543.1"/>
</dbReference>
<dbReference type="Pfam" id="PF01797">
    <property type="entry name" value="Y1_Tnp"/>
    <property type="match status" value="1"/>
</dbReference>
<accession>A0ABY9YCD2</accession>
<dbReference type="PANTHER" id="PTHR36966:SF1">
    <property type="entry name" value="REP-ASSOCIATED TYROSINE TRANSPOSASE"/>
    <property type="match status" value="1"/>
</dbReference>
<dbReference type="SMART" id="SM01321">
    <property type="entry name" value="Y1_Tnp"/>
    <property type="match status" value="1"/>
</dbReference>
<evidence type="ECO:0000313" key="3">
    <source>
        <dbReference type="Proteomes" id="UP001305421"/>
    </source>
</evidence>
<dbReference type="NCBIfam" id="NF047646">
    <property type="entry name" value="REP_Tyr_transpos"/>
    <property type="match status" value="1"/>
</dbReference>
<feature type="domain" description="Transposase IS200-like" evidence="1">
    <location>
        <begin position="13"/>
        <end position="122"/>
    </location>
</feature>
<dbReference type="InterPro" id="IPR002686">
    <property type="entry name" value="Transposase_17"/>
</dbReference>
<evidence type="ECO:0000313" key="2">
    <source>
        <dbReference type="EMBL" id="WNH48095.1"/>
    </source>
</evidence>
<dbReference type="EMBL" id="CP115543">
    <property type="protein sequence ID" value="WNH48095.1"/>
    <property type="molecule type" value="Genomic_DNA"/>
</dbReference>
<dbReference type="PANTHER" id="PTHR36966">
    <property type="entry name" value="REP-ASSOCIATED TYROSINE TRANSPOSASE"/>
    <property type="match status" value="1"/>
</dbReference>
<dbReference type="Gene3D" id="3.30.70.1290">
    <property type="entry name" value="Transposase IS200-like"/>
    <property type="match status" value="1"/>
</dbReference>
<organism evidence="2 3">
    <name type="scientific">Stenotrophomonas aracearum</name>
    <dbReference type="NCBI Taxonomy" id="3003272"/>
    <lineage>
        <taxon>Bacteria</taxon>
        <taxon>Pseudomonadati</taxon>
        <taxon>Pseudomonadota</taxon>
        <taxon>Gammaproteobacteria</taxon>
        <taxon>Lysobacterales</taxon>
        <taxon>Lysobacteraceae</taxon>
        <taxon>Stenotrophomonas</taxon>
    </lineage>
</organism>
<protein>
    <submittedName>
        <fullName evidence="2">Transposase</fullName>
    </submittedName>
</protein>
<proteinExistence type="predicted"/>
<dbReference type="InterPro" id="IPR052715">
    <property type="entry name" value="RAYT_transposase"/>
</dbReference>
<keyword evidence="3" id="KW-1185">Reference proteome</keyword>